<sequence length="329" mass="35428">MNATSTAAAPATATATAKAPLVELRDAEKRYGNIIALRDVSLQVASGEVMCVLGDNGAGKSTLIKIIAGLHQHTAGEYLVEGEPVKFNSPREALNRGIATVYQDLAVAPLMPVWRNFFLGSEQTKGWGPFQRLDVDFMRKTAKQELLDMGIDLRDVDQPIGTLSGGERQCVAIARAVYFGAKVLILDEPTAALGVKQSGVVLRYIIQARDRGLGVIFITHNPHHAYPVGDRFLLLKRGQSIGYHEKSAISLEELTGLMAGGAELEQLVHELRDVGTSTDAVRTIRDEIEGDAAAGVGRVQVTEAVTVVPGEYAEDEDDDGEDAPGRSRR</sequence>
<gene>
    <name evidence="5" type="ORF">JSQ98_10970</name>
</gene>
<dbReference type="InterPro" id="IPR003593">
    <property type="entry name" value="AAA+_ATPase"/>
</dbReference>
<dbReference type="Proteomes" id="UP000811492">
    <property type="component" value="Unassembled WGS sequence"/>
</dbReference>
<organism evidence="5 6">
    <name type="scientific">Leucobacter manosquensis</name>
    <dbReference type="NCBI Taxonomy" id="2810611"/>
    <lineage>
        <taxon>Bacteria</taxon>
        <taxon>Bacillati</taxon>
        <taxon>Actinomycetota</taxon>
        <taxon>Actinomycetes</taxon>
        <taxon>Micrococcales</taxon>
        <taxon>Microbacteriaceae</taxon>
        <taxon>Leucobacter</taxon>
    </lineage>
</organism>
<dbReference type="Pfam" id="PF00005">
    <property type="entry name" value="ABC_tran"/>
    <property type="match status" value="1"/>
</dbReference>
<evidence type="ECO:0000256" key="2">
    <source>
        <dbReference type="ARBA" id="ARBA00022840"/>
    </source>
</evidence>
<dbReference type="GO" id="GO:0005524">
    <property type="term" value="F:ATP binding"/>
    <property type="evidence" value="ECO:0007669"/>
    <property type="project" value="UniProtKB-KW"/>
</dbReference>
<dbReference type="PROSITE" id="PS00211">
    <property type="entry name" value="ABC_TRANSPORTER_1"/>
    <property type="match status" value="1"/>
</dbReference>
<reference evidence="5 6" key="1">
    <citation type="submission" date="2021-02" db="EMBL/GenBank/DDBJ databases">
        <title>Draft genome and description of Leucobacter sp nov strain Marseille-Q4368.</title>
        <authorList>
            <person name="Boxberger M."/>
            <person name="La Scola B."/>
        </authorList>
    </citation>
    <scope>NUCLEOTIDE SEQUENCE [LARGE SCALE GENOMIC DNA]</scope>
    <source>
        <strain evidence="5 6">Marseille-Q4368</strain>
    </source>
</reference>
<keyword evidence="6" id="KW-1185">Reference proteome</keyword>
<dbReference type="InterPro" id="IPR017871">
    <property type="entry name" value="ABC_transporter-like_CS"/>
</dbReference>
<dbReference type="SMART" id="SM00382">
    <property type="entry name" value="AAA"/>
    <property type="match status" value="1"/>
</dbReference>
<accession>A0ABS5M697</accession>
<dbReference type="EMBL" id="JAFEVO010000001">
    <property type="protein sequence ID" value="MBS3182704.1"/>
    <property type="molecule type" value="Genomic_DNA"/>
</dbReference>
<evidence type="ECO:0000256" key="1">
    <source>
        <dbReference type="ARBA" id="ARBA00022741"/>
    </source>
</evidence>
<feature type="domain" description="ABC transporter" evidence="4">
    <location>
        <begin position="22"/>
        <end position="262"/>
    </location>
</feature>
<evidence type="ECO:0000313" key="5">
    <source>
        <dbReference type="EMBL" id="MBS3182704.1"/>
    </source>
</evidence>
<dbReference type="CDD" id="cd03216">
    <property type="entry name" value="ABC_Carb_Monos_I"/>
    <property type="match status" value="1"/>
</dbReference>
<evidence type="ECO:0000256" key="3">
    <source>
        <dbReference type="SAM" id="MobiDB-lite"/>
    </source>
</evidence>
<proteinExistence type="predicted"/>
<feature type="region of interest" description="Disordered" evidence="3">
    <location>
        <begin position="308"/>
        <end position="329"/>
    </location>
</feature>
<name>A0ABS5M697_9MICO</name>
<dbReference type="SUPFAM" id="SSF52540">
    <property type="entry name" value="P-loop containing nucleoside triphosphate hydrolases"/>
    <property type="match status" value="1"/>
</dbReference>
<dbReference type="InterPro" id="IPR050107">
    <property type="entry name" value="ABC_carbohydrate_import_ATPase"/>
</dbReference>
<dbReference type="RefSeq" id="WP_211649696.1">
    <property type="nucleotide sequence ID" value="NZ_JAFEVO010000001.1"/>
</dbReference>
<evidence type="ECO:0000313" key="6">
    <source>
        <dbReference type="Proteomes" id="UP000811492"/>
    </source>
</evidence>
<feature type="compositionally biased region" description="Acidic residues" evidence="3">
    <location>
        <begin position="312"/>
        <end position="322"/>
    </location>
</feature>
<evidence type="ECO:0000259" key="4">
    <source>
        <dbReference type="PROSITE" id="PS50893"/>
    </source>
</evidence>
<comment type="caution">
    <text evidence="5">The sequence shown here is derived from an EMBL/GenBank/DDBJ whole genome shotgun (WGS) entry which is preliminary data.</text>
</comment>
<dbReference type="InterPro" id="IPR027417">
    <property type="entry name" value="P-loop_NTPase"/>
</dbReference>
<protein>
    <submittedName>
        <fullName evidence="5">Sugar ABC transporter ATP-binding protein</fullName>
    </submittedName>
</protein>
<dbReference type="PROSITE" id="PS50893">
    <property type="entry name" value="ABC_TRANSPORTER_2"/>
    <property type="match status" value="1"/>
</dbReference>
<dbReference type="PANTHER" id="PTHR43790:SF8">
    <property type="entry name" value="SUGAR ABC TRANSPORTER ATP-BINDING PROTEIN"/>
    <property type="match status" value="1"/>
</dbReference>
<keyword evidence="2 5" id="KW-0067">ATP-binding</keyword>
<dbReference type="PANTHER" id="PTHR43790">
    <property type="entry name" value="CARBOHYDRATE TRANSPORT ATP-BINDING PROTEIN MG119-RELATED"/>
    <property type="match status" value="1"/>
</dbReference>
<dbReference type="Gene3D" id="3.40.50.300">
    <property type="entry name" value="P-loop containing nucleotide triphosphate hydrolases"/>
    <property type="match status" value="1"/>
</dbReference>
<dbReference type="InterPro" id="IPR003439">
    <property type="entry name" value="ABC_transporter-like_ATP-bd"/>
</dbReference>
<keyword evidence="1" id="KW-0547">Nucleotide-binding</keyword>